<dbReference type="KEGG" id="aaut:ACETAC_08230"/>
<keyword evidence="5" id="KW-0479">Metal-binding</keyword>
<dbReference type="PANTHER" id="PTHR42940:SF8">
    <property type="entry name" value="VACUOLAR PROTEIN SORTING-ASSOCIATED PROTEIN 11"/>
    <property type="match status" value="1"/>
</dbReference>
<dbReference type="InterPro" id="IPR011032">
    <property type="entry name" value="GroES-like_sf"/>
</dbReference>
<dbReference type="EC" id="1.1.1.1" evidence="3"/>
<dbReference type="PROSITE" id="PS00059">
    <property type="entry name" value="ADH_ZINC"/>
    <property type="match status" value="1"/>
</dbReference>
<dbReference type="InterPro" id="IPR013154">
    <property type="entry name" value="ADH-like_N"/>
</dbReference>
<evidence type="ECO:0000313" key="11">
    <source>
        <dbReference type="EMBL" id="QSZ28415.1"/>
    </source>
</evidence>
<dbReference type="GO" id="GO:0005737">
    <property type="term" value="C:cytoplasm"/>
    <property type="evidence" value="ECO:0007669"/>
    <property type="project" value="TreeGrafter"/>
</dbReference>
<evidence type="ECO:0000256" key="2">
    <source>
        <dbReference type="ARBA" id="ARBA00008072"/>
    </source>
</evidence>
<accession>A0A975AXR5</accession>
<dbReference type="InterPro" id="IPR002328">
    <property type="entry name" value="ADH_Zn_CS"/>
</dbReference>
<comment type="catalytic activity">
    <reaction evidence="9">
        <text>a primary alcohol + NAD(+) = an aldehyde + NADH + H(+)</text>
        <dbReference type="Rhea" id="RHEA:10736"/>
        <dbReference type="ChEBI" id="CHEBI:15378"/>
        <dbReference type="ChEBI" id="CHEBI:15734"/>
        <dbReference type="ChEBI" id="CHEBI:17478"/>
        <dbReference type="ChEBI" id="CHEBI:57540"/>
        <dbReference type="ChEBI" id="CHEBI:57945"/>
        <dbReference type="EC" id="1.1.1.1"/>
    </reaction>
</comment>
<dbReference type="GO" id="GO:0008270">
    <property type="term" value="F:zinc ion binding"/>
    <property type="evidence" value="ECO:0007669"/>
    <property type="project" value="InterPro"/>
</dbReference>
<dbReference type="AlphaFoldDB" id="A0A975AXR5"/>
<keyword evidence="6" id="KW-0862">Zinc</keyword>
<dbReference type="Gene3D" id="3.40.50.720">
    <property type="entry name" value="NAD(P)-binding Rossmann-like Domain"/>
    <property type="match status" value="1"/>
</dbReference>
<dbReference type="PANTHER" id="PTHR42940">
    <property type="entry name" value="ALCOHOL DEHYDROGENASE 1-RELATED"/>
    <property type="match status" value="1"/>
</dbReference>
<evidence type="ECO:0000256" key="9">
    <source>
        <dbReference type="ARBA" id="ARBA00049243"/>
    </source>
</evidence>
<feature type="domain" description="Enoyl reductase (ER)" evidence="10">
    <location>
        <begin position="10"/>
        <end position="334"/>
    </location>
</feature>
<comment type="catalytic activity">
    <reaction evidence="8">
        <text>a secondary alcohol + NAD(+) = a ketone + NADH + H(+)</text>
        <dbReference type="Rhea" id="RHEA:10740"/>
        <dbReference type="ChEBI" id="CHEBI:15378"/>
        <dbReference type="ChEBI" id="CHEBI:17087"/>
        <dbReference type="ChEBI" id="CHEBI:35681"/>
        <dbReference type="ChEBI" id="CHEBI:57540"/>
        <dbReference type="ChEBI" id="CHEBI:57945"/>
        <dbReference type="EC" id="1.1.1.1"/>
    </reaction>
</comment>
<gene>
    <name evidence="11" type="ORF">ACETAC_08230</name>
</gene>
<dbReference type="Gene3D" id="3.90.180.10">
    <property type="entry name" value="Medium-chain alcohol dehydrogenases, catalytic domain"/>
    <property type="match status" value="1"/>
</dbReference>
<evidence type="ECO:0000256" key="4">
    <source>
        <dbReference type="ARBA" id="ARBA00016352"/>
    </source>
</evidence>
<keyword evidence="12" id="KW-1185">Reference proteome</keyword>
<evidence type="ECO:0000256" key="3">
    <source>
        <dbReference type="ARBA" id="ARBA00013190"/>
    </source>
</evidence>
<protein>
    <recommendedName>
        <fullName evidence="4">Alcohol dehydrogenase</fullName>
        <ecNumber evidence="3">1.1.1.1</ecNumber>
    </recommendedName>
</protein>
<proteinExistence type="inferred from homology"/>
<evidence type="ECO:0000256" key="8">
    <source>
        <dbReference type="ARBA" id="ARBA00049164"/>
    </source>
</evidence>
<evidence type="ECO:0000256" key="7">
    <source>
        <dbReference type="ARBA" id="ARBA00023002"/>
    </source>
</evidence>
<organism evidence="11 12">
    <name type="scientific">Aceticella autotrophica</name>
    <dbReference type="NCBI Taxonomy" id="2755338"/>
    <lineage>
        <taxon>Bacteria</taxon>
        <taxon>Bacillati</taxon>
        <taxon>Bacillota</taxon>
        <taxon>Clostridia</taxon>
        <taxon>Thermoanaerobacterales</taxon>
        <taxon>Thermoanaerobacteraceae</taxon>
        <taxon>Aceticella</taxon>
    </lineage>
</organism>
<evidence type="ECO:0000256" key="1">
    <source>
        <dbReference type="ARBA" id="ARBA00001947"/>
    </source>
</evidence>
<comment type="cofactor">
    <cofactor evidence="1">
        <name>Zn(2+)</name>
        <dbReference type="ChEBI" id="CHEBI:29105"/>
    </cofactor>
</comment>
<dbReference type="Proteomes" id="UP000671913">
    <property type="component" value="Chromosome"/>
</dbReference>
<dbReference type="InterPro" id="IPR014187">
    <property type="entry name" value="ADH_Zn_typ-2"/>
</dbReference>
<keyword evidence="7" id="KW-0560">Oxidoreductase</keyword>
<name>A0A975AXR5_9THEO</name>
<reference evidence="11" key="1">
    <citation type="submission" date="2020-08" db="EMBL/GenBank/DDBJ databases">
        <title>Genomic insights into the carbon and energy metabolism of the first obligate autotrophic acetogenic bacterium Aceticella autotrophica gen. nov., sp. nov.</title>
        <authorList>
            <person name="Toshchakov S.V."/>
            <person name="Elcheninov A.G."/>
            <person name="Kublanov I.V."/>
            <person name="Frolov E.N."/>
            <person name="Lebedinsky A.V."/>
        </authorList>
    </citation>
    <scope>NUCLEOTIDE SEQUENCE</scope>
    <source>
        <strain evidence="11">3443-3Ac</strain>
    </source>
</reference>
<evidence type="ECO:0000256" key="6">
    <source>
        <dbReference type="ARBA" id="ARBA00022833"/>
    </source>
</evidence>
<evidence type="ECO:0000259" key="10">
    <source>
        <dbReference type="SMART" id="SM00829"/>
    </source>
</evidence>
<dbReference type="InterPro" id="IPR036291">
    <property type="entry name" value="NAD(P)-bd_dom_sf"/>
</dbReference>
<dbReference type="SUPFAM" id="SSF51735">
    <property type="entry name" value="NAD(P)-binding Rossmann-fold domains"/>
    <property type="match status" value="1"/>
</dbReference>
<dbReference type="GO" id="GO:0004022">
    <property type="term" value="F:alcohol dehydrogenase (NAD+) activity"/>
    <property type="evidence" value="ECO:0007669"/>
    <property type="project" value="UniProtKB-EC"/>
</dbReference>
<dbReference type="EMBL" id="CP060096">
    <property type="protein sequence ID" value="QSZ28415.1"/>
    <property type="molecule type" value="Genomic_DNA"/>
</dbReference>
<dbReference type="CDD" id="cd08298">
    <property type="entry name" value="CAD2"/>
    <property type="match status" value="1"/>
</dbReference>
<evidence type="ECO:0000313" key="12">
    <source>
        <dbReference type="Proteomes" id="UP000671913"/>
    </source>
</evidence>
<dbReference type="InterPro" id="IPR020843">
    <property type="entry name" value="ER"/>
</dbReference>
<dbReference type="Pfam" id="PF08240">
    <property type="entry name" value="ADH_N"/>
    <property type="match status" value="1"/>
</dbReference>
<evidence type="ECO:0000256" key="5">
    <source>
        <dbReference type="ARBA" id="ARBA00022723"/>
    </source>
</evidence>
<dbReference type="SMART" id="SM00829">
    <property type="entry name" value="PKS_ER"/>
    <property type="match status" value="1"/>
</dbReference>
<sequence>MKAFFIKRIGKVEEVPLALLNVPVPEISEDEVLIKVLACGVCHTELDEIEGRKIPKIPVVPGHEIIGRIIRMGRNVKKFRIGDRVGVAWINSACGKCKFCKEGLENLCKEFKATGCDVNGGYAEFTKAKENFAYKIPDIFTDEEAAPLLCAGAVGFRAIKLAEIKDGETVALFGFGGSNHIVFQVVRYLYPHSKIFVFTRRKNDEPYNLALKMKADWVGETGETPPQKCNKAIDTTPKGEVVIEALKILEKGGRVVINAIRKETKIPEINYDTLLWEEREIKSVANVTSSDVEEFLNIAKEIPIKPEIVRFSFEEANKALVMLKSGKIKGAAVLKIN</sequence>
<comment type="similarity">
    <text evidence="2">Belongs to the zinc-containing alcohol dehydrogenase family.</text>
</comment>
<dbReference type="SUPFAM" id="SSF50129">
    <property type="entry name" value="GroES-like"/>
    <property type="match status" value="1"/>
</dbReference>